<dbReference type="Proteomes" id="UP000036681">
    <property type="component" value="Unplaced"/>
</dbReference>
<proteinExistence type="predicted"/>
<dbReference type="GO" id="GO:0060090">
    <property type="term" value="F:molecular adaptor activity"/>
    <property type="evidence" value="ECO:0007669"/>
    <property type="project" value="InterPro"/>
</dbReference>
<dbReference type="InterPro" id="IPR055443">
    <property type="entry name" value="HEAT_ECM29"/>
</dbReference>
<dbReference type="GO" id="GO:0043248">
    <property type="term" value="P:proteasome assembly"/>
    <property type="evidence" value="ECO:0007669"/>
    <property type="project" value="InterPro"/>
</dbReference>
<dbReference type="Gene3D" id="1.25.10.10">
    <property type="entry name" value="Leucine-rich Repeat Variant"/>
    <property type="match status" value="2"/>
</dbReference>
<dbReference type="Pfam" id="PF24492">
    <property type="entry name" value="HEAT_ECM29"/>
    <property type="match status" value="1"/>
</dbReference>
<dbReference type="InterPro" id="IPR011989">
    <property type="entry name" value="ARM-like"/>
</dbReference>
<evidence type="ECO:0000256" key="3">
    <source>
        <dbReference type="ARBA" id="ARBA00022737"/>
    </source>
</evidence>
<name>A0A171EBL8_ASCLU</name>
<comment type="subcellular location">
    <subcellularLocation>
        <location evidence="1">Cytoplasm</location>
    </subcellularLocation>
</comment>
<protein>
    <submittedName>
        <fullName evidence="8">Proteasome component Ecm</fullName>
    </submittedName>
</protein>
<dbReference type="GO" id="GO:0000502">
    <property type="term" value="C:proteasome complex"/>
    <property type="evidence" value="ECO:0007669"/>
    <property type="project" value="UniProtKB-KW"/>
</dbReference>
<dbReference type="PANTHER" id="PTHR23346">
    <property type="entry name" value="TRANSLATIONAL ACTIVATOR GCN1-RELATED"/>
    <property type="match status" value="1"/>
</dbReference>
<feature type="domain" description="Proteasome adapter and scaffold protein ECM29 HEAT-repeat" evidence="6">
    <location>
        <begin position="1292"/>
        <end position="1451"/>
    </location>
</feature>
<accession>A0A171EBL8</accession>
<dbReference type="GO" id="GO:0005634">
    <property type="term" value="C:nucleus"/>
    <property type="evidence" value="ECO:0007669"/>
    <property type="project" value="TreeGrafter"/>
</dbReference>
<dbReference type="InterPro" id="IPR016024">
    <property type="entry name" value="ARM-type_fold"/>
</dbReference>
<evidence type="ECO:0000259" key="6">
    <source>
        <dbReference type="Pfam" id="PF24492"/>
    </source>
</evidence>
<feature type="domain" description="Proteasome component Ecm29 N-terminal" evidence="5">
    <location>
        <begin position="32"/>
        <end position="522"/>
    </location>
</feature>
<dbReference type="PANTHER" id="PTHR23346:SF19">
    <property type="entry name" value="PROTEASOME ADAPTER AND SCAFFOLD PROTEIN ECM29"/>
    <property type="match status" value="1"/>
</dbReference>
<evidence type="ECO:0000313" key="8">
    <source>
        <dbReference type="WBParaSite" id="ALUE_0001291001-mRNA-1"/>
    </source>
</evidence>
<dbReference type="WBParaSite" id="ALUE_0001291001-mRNA-1">
    <property type="protein sequence ID" value="ALUE_0001291001-mRNA-1"/>
    <property type="gene ID" value="ALUE_0001291001"/>
</dbReference>
<reference evidence="8" key="1">
    <citation type="submission" date="2016-05" db="UniProtKB">
        <authorList>
            <consortium name="WormBaseParasite"/>
        </authorList>
    </citation>
    <scope>IDENTIFICATION</scope>
</reference>
<evidence type="ECO:0000256" key="2">
    <source>
        <dbReference type="ARBA" id="ARBA00022490"/>
    </source>
</evidence>
<keyword evidence="4" id="KW-0647">Proteasome</keyword>
<dbReference type="GO" id="GO:0005737">
    <property type="term" value="C:cytoplasm"/>
    <property type="evidence" value="ECO:0007669"/>
    <property type="project" value="UniProtKB-SubCell"/>
</dbReference>
<organism evidence="7 8">
    <name type="scientific">Ascaris lumbricoides</name>
    <name type="common">Giant roundworm</name>
    <dbReference type="NCBI Taxonomy" id="6252"/>
    <lineage>
        <taxon>Eukaryota</taxon>
        <taxon>Metazoa</taxon>
        <taxon>Ecdysozoa</taxon>
        <taxon>Nematoda</taxon>
        <taxon>Chromadorea</taxon>
        <taxon>Rhabditida</taxon>
        <taxon>Spirurina</taxon>
        <taxon>Ascaridomorpha</taxon>
        <taxon>Ascaridoidea</taxon>
        <taxon>Ascarididae</taxon>
        <taxon>Ascaris</taxon>
    </lineage>
</organism>
<dbReference type="GO" id="GO:0036503">
    <property type="term" value="P:ERAD pathway"/>
    <property type="evidence" value="ECO:0007669"/>
    <property type="project" value="TreeGrafter"/>
</dbReference>
<evidence type="ECO:0000313" key="7">
    <source>
        <dbReference type="Proteomes" id="UP000036681"/>
    </source>
</evidence>
<keyword evidence="3" id="KW-0677">Repeat</keyword>
<dbReference type="Pfam" id="PF13001">
    <property type="entry name" value="ECM29_N"/>
    <property type="match status" value="1"/>
</dbReference>
<evidence type="ECO:0000259" key="5">
    <source>
        <dbReference type="Pfam" id="PF13001"/>
    </source>
</evidence>
<dbReference type="SUPFAM" id="SSF48371">
    <property type="entry name" value="ARM repeat"/>
    <property type="match status" value="3"/>
</dbReference>
<sequence length="1883" mass="209961">MLFGNEKDAEDDEIIFTRLRIFQRILLLIIIVERLFLRLASLSEDAKLEQFARASLLEIIRLLSSGGPATRSKGIELLSHFNRRVKGNTDIALPFDDLVAYLSSDSSQRNVIATNFAMVYLKMAVNRLNEDNQIRALPLLLNALRANMGDKNVVDQILLLTTGGWVRISQLNTEKWPNLKELIDAPIRAHILQFFTDVLAFPYPSGKLEAHVAAVEARQVNNLSGISVNTYLRIAKDLFLSTSFSITAVKVAIVKVLSSACFNDADVLPLLTIGVANGCDEVEFVAESGMKKIDIGEAVKEKQVIDKLYSLYLGNAAKEIPRDEQLPCASVQLKLRILPLLIRSSVAATTFPFNIKVAFDGLFGGVGMPQPQKLQQLAAEFLLLLIKNCPSNFLPTFGPIIFSSLRKLINNCEYTNVVAVGYQCFGLIGRNVPKLITKDMALLQETFDAIPSAPDDIAAAIVDCLIMWLPTFCSLNDAAASGVLQTLISSYLQHESGKCRLVALKYVEALVKSPAVEFRWMLCQACGDARDEIHREARRLLELSISDKQFMSPFEVFFSYLSVLLFQEMAHYLHKKLKMDKEPTKVVETGPDGVKKKKQMFPDEVFRISAEYLFACACVASGHTAELRSENDESNAQIFADVYNFVKSIGEKHEEAVDAFVEIVLQAIESHPSTNLLEVAIILLHSNGGRIKESSRERVLAMLRQYLNSSARANICSSVANLFVIALNDSERSTLLDEQLSILRDNTKVVPSAGWVCAHITCVRSDWMSAKRIDEVHQQFARMICAMSAQPNALLESSCAAFCESLRRSPLALRSDRLAELYRLRSEEGLDELVEQLGKLSVSRKDTVTSKMKEAAVGCIGFLSSVDFLPELYEKLIGKLFAVGEGAPQPELQFSVGDALFDAAFGEYSPSRRNIFTESVKMFLEAHKEMRRDVIEQRMASLLESVIETKLMHTNRHLRQSALIWLFVLTKRGSTADLDSVSRQLSRIQLAFINALAESNEFSQDIASKGLGVVFELGNEEQKKAMMGELVNALSSGRRMVTPVTADTPIFEKGELGKAPSGENLTTYQELCSLATDLNQPELMYKFLQLANHNAMWNSKKGAAFGFSVVMQQARTEFEPYLAQLVPKLFRYRYDPDFKVQHSMRTIWQTLTSTKKNVVEEYAEQIFSELLSTLTNHLWRVRESSCLALSDLLSTNSTSNMHQRFGELFEELFRVQDDVKESVRLAANRALSSLTKVSIRECSSNRGPKATKLIGVILPALVEKGMRSVVKANRMFSLKAVMDLSKEAGMALRPHLVTVVPCLLESLSEVEPAVLNYLAARSDNEELEALDSARASAARTSPMMSTLHDVIPLVNDEVLPQLATPLCEMLRASVGLATRTGACQFVINLCLRRQQTLMASKNICDKLMHALFSGLRDRNPTVRKQFSSAISYLLKFCSSGQVDALLKFVKEKLEGDQEEDKTTALNVLRALSTNSSEFLAGCASSLLPYIFLATCQQVEKGDEAAKKKVEMWDELWSEMVAETSSAIRLHRKEMMEVAVGALNNNPVWVMKARAATIAQLIVLETSSAIRLHRKEMMEVAVGALKNNPVWVMKARAATMLARIVEVVSEDIDPSEADEIYTTLTSMLSGRLWDGKVKVIQAITALLQSAGEKLAAEWAKTSAVQQKFIPLWKECKKKDRVYSAEAIRCASIFCEKTHSMQDANELFAHIKHVIGFQGQREESDDSESESVDNAAKTVARNTYLASVLSALPHTLLAFDHDKLLEGIEVMCWMLNSSTVYWKVKQALVVELPHLLERWRCKVVVDMSAIFIAIAGLVIENATQRRTFAQQCCGVLERIADGALSERWQLVADRLVNLISELMDTEVVKSSLTFQPLLQRLTRQT</sequence>
<keyword evidence="2" id="KW-0963">Cytoplasm</keyword>
<evidence type="ECO:0000256" key="1">
    <source>
        <dbReference type="ARBA" id="ARBA00004496"/>
    </source>
</evidence>
<evidence type="ECO:0000256" key="4">
    <source>
        <dbReference type="ARBA" id="ARBA00022942"/>
    </source>
</evidence>
<dbReference type="InterPro" id="IPR024372">
    <property type="entry name" value="Ecm29_N"/>
</dbReference>
<keyword evidence="7" id="KW-1185">Reference proteome</keyword>